<name>A0A6P8I5J1_ACTTE</name>
<dbReference type="AlphaFoldDB" id="A0A6P8I5J1"/>
<dbReference type="RefSeq" id="XP_031563829.1">
    <property type="nucleotide sequence ID" value="XM_031707969.1"/>
</dbReference>
<dbReference type="InterPro" id="IPR000305">
    <property type="entry name" value="GIY-YIG_endonuc"/>
</dbReference>
<dbReference type="Pfam" id="PF26215">
    <property type="entry name" value="HTH_animal"/>
    <property type="match status" value="1"/>
</dbReference>
<keyword evidence="2" id="KW-1185">Reference proteome</keyword>
<gene>
    <name evidence="3" type="primary">LOC116299330</name>
</gene>
<dbReference type="OrthoDB" id="5988682at2759"/>
<dbReference type="InParanoid" id="A0A6P8I5J1"/>
<dbReference type="PROSITE" id="PS50164">
    <property type="entry name" value="GIY_YIG"/>
    <property type="match status" value="1"/>
</dbReference>
<dbReference type="KEGG" id="aten:116299330"/>
<proteinExistence type="predicted"/>
<evidence type="ECO:0000313" key="3">
    <source>
        <dbReference type="RefSeq" id="XP_031563829.1"/>
    </source>
</evidence>
<accession>A0A6P8I5J1</accession>
<dbReference type="SUPFAM" id="SSF82771">
    <property type="entry name" value="GIY-YIG endonuclease"/>
    <property type="match status" value="1"/>
</dbReference>
<reference evidence="3" key="1">
    <citation type="submission" date="2025-08" db="UniProtKB">
        <authorList>
            <consortium name="RefSeq"/>
        </authorList>
    </citation>
    <scope>IDENTIFICATION</scope>
    <source>
        <tissue evidence="3">Tentacle</tissue>
    </source>
</reference>
<protein>
    <submittedName>
        <fullName evidence="3">Uncharacterized protein LOC116299330</fullName>
    </submittedName>
</protein>
<dbReference type="GeneID" id="116299330"/>
<evidence type="ECO:0000259" key="1">
    <source>
        <dbReference type="PROSITE" id="PS50164"/>
    </source>
</evidence>
<sequence length="221" mass="25801">MIDHPQCLHFILTISHVSSYKTGLLKTMLNRDYRLSSTSNLVFDECEQLKRIFKKIKYPGVLIDKIVTNFVNSVVGQSSDQNTQHHEKTVRIILPFIKIRNRRMWSVNNLKTLYCESKPDAVSNQCLVYLFKCDLCDTDYIGYTARHLNQRVEEHKSELSAIGRHMKIGHSLTKPDIKQSFKIIKRCKGKFDCLLYEMPFIRDRLPTLNTQSDSIRSKVFV</sequence>
<evidence type="ECO:0000313" key="2">
    <source>
        <dbReference type="Proteomes" id="UP000515163"/>
    </source>
</evidence>
<dbReference type="Proteomes" id="UP000515163">
    <property type="component" value="Unplaced"/>
</dbReference>
<dbReference type="InterPro" id="IPR035901">
    <property type="entry name" value="GIY-YIG_endonuc_sf"/>
</dbReference>
<organism evidence="2 3">
    <name type="scientific">Actinia tenebrosa</name>
    <name type="common">Australian red waratah sea anemone</name>
    <dbReference type="NCBI Taxonomy" id="6105"/>
    <lineage>
        <taxon>Eukaryota</taxon>
        <taxon>Metazoa</taxon>
        <taxon>Cnidaria</taxon>
        <taxon>Anthozoa</taxon>
        <taxon>Hexacorallia</taxon>
        <taxon>Actiniaria</taxon>
        <taxon>Actiniidae</taxon>
        <taxon>Actinia</taxon>
    </lineage>
</organism>
<feature type="domain" description="GIY-YIG" evidence="1">
    <location>
        <begin position="124"/>
        <end position="210"/>
    </location>
</feature>
<dbReference type="InterPro" id="IPR058912">
    <property type="entry name" value="HTH_animal"/>
</dbReference>